<dbReference type="OrthoDB" id="572306at2"/>
<dbReference type="EMBL" id="PQWO01000002">
    <property type="protein sequence ID" value="PZD74867.1"/>
    <property type="molecule type" value="Genomic_DNA"/>
</dbReference>
<keyword evidence="3" id="KW-1185">Reference proteome</keyword>
<feature type="chain" id="PRO_5016119317" evidence="1">
    <location>
        <begin position="24"/>
        <end position="136"/>
    </location>
</feature>
<feature type="signal peptide" evidence="1">
    <location>
        <begin position="1"/>
        <end position="23"/>
    </location>
</feature>
<evidence type="ECO:0000313" key="3">
    <source>
        <dbReference type="Proteomes" id="UP000248857"/>
    </source>
</evidence>
<gene>
    <name evidence="2" type="ORF">C1752_00955</name>
</gene>
<keyword evidence="1" id="KW-0732">Signal</keyword>
<sequence length="136" mass="15460">MKPFYLLGLLGLLLPLAIQPAEAKSCSPYRINYEGAITQGIIRRPSLVSNANQSWRLFHVAMDRNDRMEAASRAAQYLVIVSERNGTAQAHRARQLVESEFTRRYDQPVEVAMPIFEIILANSEVDCETNLARRIR</sequence>
<evidence type="ECO:0000256" key="1">
    <source>
        <dbReference type="SAM" id="SignalP"/>
    </source>
</evidence>
<proteinExistence type="predicted"/>
<accession>A0A2W1K522</accession>
<name>A0A2W1K522_9CYAN</name>
<reference evidence="2 3" key="1">
    <citation type="journal article" date="2018" name="Sci. Rep.">
        <title>A novel species of the marine cyanobacterium Acaryochloris with a unique pigment content and lifestyle.</title>
        <authorList>
            <person name="Partensky F."/>
            <person name="Six C."/>
            <person name="Ratin M."/>
            <person name="Garczarek L."/>
            <person name="Vaulot D."/>
            <person name="Probert I."/>
            <person name="Calteau A."/>
            <person name="Gourvil P."/>
            <person name="Marie D."/>
            <person name="Grebert T."/>
            <person name="Bouchier C."/>
            <person name="Le Panse S."/>
            <person name="Gachenot M."/>
            <person name="Rodriguez F."/>
            <person name="Garrido J.L."/>
        </authorList>
    </citation>
    <scope>NUCLEOTIDE SEQUENCE [LARGE SCALE GENOMIC DNA]</scope>
    <source>
        <strain evidence="2 3">RCC1774</strain>
    </source>
</reference>
<organism evidence="2 3">
    <name type="scientific">Acaryochloris thomasi RCC1774</name>
    <dbReference type="NCBI Taxonomy" id="1764569"/>
    <lineage>
        <taxon>Bacteria</taxon>
        <taxon>Bacillati</taxon>
        <taxon>Cyanobacteriota</taxon>
        <taxon>Cyanophyceae</taxon>
        <taxon>Acaryochloridales</taxon>
        <taxon>Acaryochloridaceae</taxon>
        <taxon>Acaryochloris</taxon>
        <taxon>Acaryochloris thomasi</taxon>
    </lineage>
</organism>
<dbReference type="Proteomes" id="UP000248857">
    <property type="component" value="Unassembled WGS sequence"/>
</dbReference>
<dbReference type="AlphaFoldDB" id="A0A2W1K522"/>
<dbReference type="RefSeq" id="WP_110984913.1">
    <property type="nucleotide sequence ID" value="NZ_CAWNWM010000002.1"/>
</dbReference>
<comment type="caution">
    <text evidence="2">The sequence shown here is derived from an EMBL/GenBank/DDBJ whole genome shotgun (WGS) entry which is preliminary data.</text>
</comment>
<evidence type="ECO:0000313" key="2">
    <source>
        <dbReference type="EMBL" id="PZD74867.1"/>
    </source>
</evidence>
<protein>
    <submittedName>
        <fullName evidence="2">Uncharacterized protein</fullName>
    </submittedName>
</protein>